<comment type="similarity">
    <text evidence="2">Belongs to the asparagine synthetase family.</text>
</comment>
<sequence>MPWQIITNLEFPSGIPKFPNGILEFLENLEFLGEKSIEKNLANLQKTFIAHNAKTGEYFAARALFCHKGIYYFFDGKDFKISNSKNELLKGIKKELDLSALSEYLSFMSAKKSFFKSVFELRAGEYLCYKNGKLKKGVFDSLKGVGILDCDEKNLEFLKSRILNTLEKQISLYHSQNPCALLSGGLDSSLLTALFARQSEQKVQAFNLAFLDAPHYDESEFARTAADFTGCKLHSVNLAKKDFLDTFYASDFNAEPLADSASIALRFLCEKIASYGHSVAFSAEGADECFLGYDLYFRVLEFYRYDLPQARYPLISKDSEYLRRKALGLPIYGGFCEVFTRHQKELLFADCKDFSIDEPILAYQNDYKELRQMRYTDFRIASEGIVARKLGAMSDLVEIKTPFFALAKLALSLENPSPNYKPKELLKSIAKEQGLLSDEIIYRKKKGLSTPFLEWVLKEMDASSEILKANKILGISLFSEVFVRELERKARRGRFKQHLWSLLCFSRWLDKHFG</sequence>
<keyword evidence="7" id="KW-1185">Reference proteome</keyword>
<reference evidence="6 7" key="1">
    <citation type="submission" date="2023-06" db="EMBL/GenBank/DDBJ databases">
        <title>Campylobacter magnum sp. nov., isolated from cecal contents of domestic pigs (Sus scrofa domesticus).</title>
        <authorList>
            <person name="Papic B."/>
            <person name="Gruntar I."/>
        </authorList>
    </citation>
    <scope>NUCLEOTIDE SEQUENCE [LARGE SCALE GENOMIC DNA]</scope>
    <source>
        <strain evidence="7">34484-21</strain>
    </source>
</reference>
<dbReference type="Proteomes" id="UP001171111">
    <property type="component" value="Unassembled WGS sequence"/>
</dbReference>
<dbReference type="RefSeq" id="WP_302244413.1">
    <property type="nucleotide sequence ID" value="NZ_JAULJQ010000006.1"/>
</dbReference>
<comment type="caution">
    <text evidence="6">The sequence shown here is derived from an EMBL/GenBank/DDBJ whole genome shotgun (WGS) entry which is preliminary data.</text>
</comment>
<dbReference type="PANTHER" id="PTHR43284">
    <property type="entry name" value="ASPARAGINE SYNTHETASE (GLUTAMINE-HYDROLYZING)"/>
    <property type="match status" value="1"/>
</dbReference>
<proteinExistence type="inferred from homology"/>
<dbReference type="Pfam" id="PF00733">
    <property type="entry name" value="Asn_synthase"/>
    <property type="match status" value="1"/>
</dbReference>
<evidence type="ECO:0000256" key="3">
    <source>
        <dbReference type="ARBA" id="ARBA00012737"/>
    </source>
</evidence>
<name>A0ABT8T7P7_9BACT</name>
<dbReference type="EC" id="6.3.5.4" evidence="3"/>
<dbReference type="Gene3D" id="3.40.50.620">
    <property type="entry name" value="HUPs"/>
    <property type="match status" value="1"/>
</dbReference>
<evidence type="ECO:0000313" key="6">
    <source>
        <dbReference type="EMBL" id="MDO2409578.1"/>
    </source>
</evidence>
<protein>
    <recommendedName>
        <fullName evidence="3">asparagine synthase (glutamine-hydrolyzing)</fullName>
        <ecNumber evidence="3">6.3.5.4</ecNumber>
    </recommendedName>
</protein>
<feature type="domain" description="Asparagine synthetase" evidence="5">
    <location>
        <begin position="176"/>
        <end position="509"/>
    </location>
</feature>
<dbReference type="InterPro" id="IPR014729">
    <property type="entry name" value="Rossmann-like_a/b/a_fold"/>
</dbReference>
<dbReference type="InterPro" id="IPR051786">
    <property type="entry name" value="ASN_synthetase/amidase"/>
</dbReference>
<organism evidence="6 7">
    <name type="scientific">Campylobacter magnus</name>
    <dbReference type="NCBI Taxonomy" id="3026462"/>
    <lineage>
        <taxon>Bacteria</taxon>
        <taxon>Pseudomonadati</taxon>
        <taxon>Campylobacterota</taxon>
        <taxon>Epsilonproteobacteria</taxon>
        <taxon>Campylobacterales</taxon>
        <taxon>Campylobacteraceae</taxon>
        <taxon>Campylobacter</taxon>
    </lineage>
</organism>
<dbReference type="CDD" id="cd01991">
    <property type="entry name" value="Asn_synthase_B_C"/>
    <property type="match status" value="1"/>
</dbReference>
<comment type="catalytic activity">
    <reaction evidence="4">
        <text>L-aspartate + L-glutamine + ATP + H2O = L-asparagine + L-glutamate + AMP + diphosphate + H(+)</text>
        <dbReference type="Rhea" id="RHEA:12228"/>
        <dbReference type="ChEBI" id="CHEBI:15377"/>
        <dbReference type="ChEBI" id="CHEBI:15378"/>
        <dbReference type="ChEBI" id="CHEBI:29985"/>
        <dbReference type="ChEBI" id="CHEBI:29991"/>
        <dbReference type="ChEBI" id="CHEBI:30616"/>
        <dbReference type="ChEBI" id="CHEBI:33019"/>
        <dbReference type="ChEBI" id="CHEBI:58048"/>
        <dbReference type="ChEBI" id="CHEBI:58359"/>
        <dbReference type="ChEBI" id="CHEBI:456215"/>
        <dbReference type="EC" id="6.3.5.4"/>
    </reaction>
</comment>
<dbReference type="InterPro" id="IPR001962">
    <property type="entry name" value="Asn_synthase"/>
</dbReference>
<evidence type="ECO:0000256" key="4">
    <source>
        <dbReference type="ARBA" id="ARBA00048741"/>
    </source>
</evidence>
<gene>
    <name evidence="6" type="ORF">Q2362_05630</name>
</gene>
<evidence type="ECO:0000313" key="7">
    <source>
        <dbReference type="Proteomes" id="UP001171111"/>
    </source>
</evidence>
<dbReference type="InterPro" id="IPR006426">
    <property type="entry name" value="Asn_synth_AEB"/>
</dbReference>
<accession>A0ABT8T7P7</accession>
<evidence type="ECO:0000256" key="2">
    <source>
        <dbReference type="ARBA" id="ARBA00005752"/>
    </source>
</evidence>
<evidence type="ECO:0000259" key="5">
    <source>
        <dbReference type="Pfam" id="PF00733"/>
    </source>
</evidence>
<comment type="pathway">
    <text evidence="1">Amino-acid biosynthesis; L-asparagine biosynthesis; L-asparagine from L-aspartate (L-Gln route): step 1/1.</text>
</comment>
<dbReference type="PANTHER" id="PTHR43284:SF1">
    <property type="entry name" value="ASPARAGINE SYNTHETASE"/>
    <property type="match status" value="1"/>
</dbReference>
<dbReference type="PIRSF" id="PIRSF001589">
    <property type="entry name" value="Asn_synthetase_glu-h"/>
    <property type="match status" value="1"/>
</dbReference>
<dbReference type="EMBL" id="JAULJQ010000006">
    <property type="protein sequence ID" value="MDO2409578.1"/>
    <property type="molecule type" value="Genomic_DNA"/>
</dbReference>
<evidence type="ECO:0000256" key="1">
    <source>
        <dbReference type="ARBA" id="ARBA00005187"/>
    </source>
</evidence>
<dbReference type="SUPFAM" id="SSF52402">
    <property type="entry name" value="Adenine nucleotide alpha hydrolases-like"/>
    <property type="match status" value="1"/>
</dbReference>